<gene>
    <name evidence="1" type="ORF">DWB68_09225</name>
</gene>
<protein>
    <submittedName>
        <fullName evidence="1">Uncharacterized protein</fullName>
    </submittedName>
</protein>
<dbReference type="EMBL" id="QQXK01000016">
    <property type="protein sequence ID" value="RII42094.1"/>
    <property type="molecule type" value="Genomic_DNA"/>
</dbReference>
<organism evidence="1 2">
    <name type="scientific">Galactobacter valiniphilus</name>
    <dbReference type="NCBI Taxonomy" id="2676122"/>
    <lineage>
        <taxon>Bacteria</taxon>
        <taxon>Bacillati</taxon>
        <taxon>Actinomycetota</taxon>
        <taxon>Actinomycetes</taxon>
        <taxon>Micrococcales</taxon>
        <taxon>Micrococcaceae</taxon>
        <taxon>Galactobacter</taxon>
    </lineage>
</organism>
<sequence>MDLGTLLFELSELERGQERFVCTAFSVREGAVVLSAAGREVTVPLGATRGELHRLLTEAGIALDPPHEGELPPIEAGGPHLDWVELLRDLASGPDDLASTGTGLLLSASTDGSSALVTLRNARGVRHHPYAFDGSYPAAVALDFATDP</sequence>
<comment type="caution">
    <text evidence="1">The sequence shown here is derived from an EMBL/GenBank/DDBJ whole genome shotgun (WGS) entry which is preliminary data.</text>
</comment>
<proteinExistence type="predicted"/>
<evidence type="ECO:0000313" key="2">
    <source>
        <dbReference type="Proteomes" id="UP000265419"/>
    </source>
</evidence>
<name>A0A399JA41_9MICC</name>
<dbReference type="Proteomes" id="UP000265419">
    <property type="component" value="Unassembled WGS sequence"/>
</dbReference>
<dbReference type="AlphaFoldDB" id="A0A399JA41"/>
<keyword evidence="2" id="KW-1185">Reference proteome</keyword>
<evidence type="ECO:0000313" key="1">
    <source>
        <dbReference type="EMBL" id="RII42094.1"/>
    </source>
</evidence>
<accession>A0A399JA41</accession>
<reference evidence="1 2" key="1">
    <citation type="submission" date="2018-07" db="EMBL/GenBank/DDBJ databases">
        <title>Arthrobacter sp. nov., isolated from raw cow's milk with high bacterial count.</title>
        <authorList>
            <person name="Hahne J."/>
            <person name="Isele D."/>
            <person name="Lipski A."/>
        </authorList>
    </citation>
    <scope>NUCLEOTIDE SEQUENCE [LARGE SCALE GENOMIC DNA]</scope>
    <source>
        <strain evidence="1 2">JZ R-35</strain>
    </source>
</reference>